<dbReference type="Pfam" id="PF00440">
    <property type="entry name" value="TetR_N"/>
    <property type="match status" value="1"/>
</dbReference>
<feature type="DNA-binding region" description="H-T-H motif" evidence="5">
    <location>
        <begin position="30"/>
        <end position="49"/>
    </location>
</feature>
<evidence type="ECO:0000256" key="5">
    <source>
        <dbReference type="PROSITE-ProRule" id="PRU00335"/>
    </source>
</evidence>
<keyword evidence="3 5" id="KW-0238">DNA-binding</keyword>
<evidence type="ECO:0000313" key="8">
    <source>
        <dbReference type="Proteomes" id="UP001250858"/>
    </source>
</evidence>
<proteinExistence type="predicted"/>
<dbReference type="PANTHER" id="PTHR47506">
    <property type="entry name" value="TRANSCRIPTIONAL REGULATORY PROTEIN"/>
    <property type="match status" value="1"/>
</dbReference>
<reference evidence="7 8" key="1">
    <citation type="submission" date="2023-09" db="EMBL/GenBank/DDBJ databases">
        <title>Complete genome of Streptomyces roseicoloratus T14.</title>
        <authorList>
            <person name="Bashizi T."/>
            <person name="Kim M.-J."/>
            <person name="Lee G."/>
            <person name="Tagele S.B."/>
            <person name="Shin J.-H."/>
        </authorList>
    </citation>
    <scope>NUCLEOTIDE SEQUENCE [LARGE SCALE GENOMIC DNA]</scope>
    <source>
        <strain evidence="7 8">T14</strain>
    </source>
</reference>
<feature type="domain" description="HTH tetR-type" evidence="6">
    <location>
        <begin position="7"/>
        <end position="67"/>
    </location>
</feature>
<evidence type="ECO:0000256" key="1">
    <source>
        <dbReference type="ARBA" id="ARBA00022491"/>
    </source>
</evidence>
<evidence type="ECO:0000259" key="6">
    <source>
        <dbReference type="PROSITE" id="PS50977"/>
    </source>
</evidence>
<dbReference type="EMBL" id="CP133762">
    <property type="protein sequence ID" value="WMX44333.1"/>
    <property type="molecule type" value="Genomic_DNA"/>
</dbReference>
<dbReference type="SUPFAM" id="SSF46689">
    <property type="entry name" value="Homeodomain-like"/>
    <property type="match status" value="1"/>
</dbReference>
<sequence>MTRLSADERRDQLVEAAIAVMIRDGVAKATTRAIATEAGAPLGAFHYCFRSKQELLHAVIDRIMRRTLVPTATTAGEDDGRSPYEIIRGTLRAYWDGIRRSPAEHMVTYELTQYALRQPEMAEVARRQYAHYLTVFGEYLEAVARAAGIRWTVDVHVLARHGFGLLDGLTLTWLIDRDDAQAEAALDEYARYLGTVAGR</sequence>
<keyword evidence="2" id="KW-0805">Transcription regulation</keyword>
<dbReference type="PANTHER" id="PTHR47506:SF6">
    <property type="entry name" value="HTH-TYPE TRANSCRIPTIONAL REPRESSOR NEMR"/>
    <property type="match status" value="1"/>
</dbReference>
<evidence type="ECO:0000256" key="2">
    <source>
        <dbReference type="ARBA" id="ARBA00023015"/>
    </source>
</evidence>
<evidence type="ECO:0000313" key="7">
    <source>
        <dbReference type="EMBL" id="WMX44333.1"/>
    </source>
</evidence>
<dbReference type="Gene3D" id="1.10.357.10">
    <property type="entry name" value="Tetracycline Repressor, domain 2"/>
    <property type="match status" value="1"/>
</dbReference>
<gene>
    <name evidence="7" type="ORF">RGF97_04960</name>
</gene>
<dbReference type="InterPro" id="IPR036271">
    <property type="entry name" value="Tet_transcr_reg_TetR-rel_C_sf"/>
</dbReference>
<dbReference type="Proteomes" id="UP001250858">
    <property type="component" value="Chromosome"/>
</dbReference>
<keyword evidence="4" id="KW-0804">Transcription</keyword>
<evidence type="ECO:0000256" key="4">
    <source>
        <dbReference type="ARBA" id="ARBA00023163"/>
    </source>
</evidence>
<dbReference type="Pfam" id="PF13977">
    <property type="entry name" value="TetR_C_6"/>
    <property type="match status" value="1"/>
</dbReference>
<keyword evidence="8" id="KW-1185">Reference proteome</keyword>
<dbReference type="InterPro" id="IPR001647">
    <property type="entry name" value="HTH_TetR"/>
</dbReference>
<organism evidence="7 8">
    <name type="scientific">Streptomyces roseicoloratus</name>
    <dbReference type="NCBI Taxonomy" id="2508722"/>
    <lineage>
        <taxon>Bacteria</taxon>
        <taxon>Bacillati</taxon>
        <taxon>Actinomycetota</taxon>
        <taxon>Actinomycetes</taxon>
        <taxon>Kitasatosporales</taxon>
        <taxon>Streptomycetaceae</taxon>
        <taxon>Streptomyces</taxon>
    </lineage>
</organism>
<accession>A0ABY9RRG0</accession>
<protein>
    <submittedName>
        <fullName evidence="7">TetR/AcrR family transcriptional regulator</fullName>
    </submittedName>
</protein>
<evidence type="ECO:0000256" key="3">
    <source>
        <dbReference type="ARBA" id="ARBA00023125"/>
    </source>
</evidence>
<keyword evidence="1" id="KW-0678">Repressor</keyword>
<dbReference type="InterPro" id="IPR039538">
    <property type="entry name" value="BetI_C"/>
</dbReference>
<dbReference type="SUPFAM" id="SSF48498">
    <property type="entry name" value="Tetracyclin repressor-like, C-terminal domain"/>
    <property type="match status" value="1"/>
</dbReference>
<dbReference type="RefSeq" id="WP_309547959.1">
    <property type="nucleotide sequence ID" value="NZ_CP133762.1"/>
</dbReference>
<dbReference type="PROSITE" id="PS50977">
    <property type="entry name" value="HTH_TETR_2"/>
    <property type="match status" value="1"/>
</dbReference>
<dbReference type="InterPro" id="IPR009057">
    <property type="entry name" value="Homeodomain-like_sf"/>
</dbReference>
<name>A0ABY9RRG0_9ACTN</name>